<evidence type="ECO:0000256" key="2">
    <source>
        <dbReference type="ARBA" id="ARBA00017703"/>
    </source>
</evidence>
<evidence type="ECO:0000256" key="4">
    <source>
        <dbReference type="ARBA" id="ARBA00022695"/>
    </source>
</evidence>
<keyword evidence="5" id="KW-0235">DNA replication</keyword>
<comment type="catalytic activity">
    <reaction evidence="8">
        <text>DNA(n) + a 2'-deoxyribonucleoside 5'-triphosphate = DNA(n+1) + diphosphate</text>
        <dbReference type="Rhea" id="RHEA:22508"/>
        <dbReference type="Rhea" id="RHEA-COMP:17339"/>
        <dbReference type="Rhea" id="RHEA-COMP:17340"/>
        <dbReference type="ChEBI" id="CHEBI:33019"/>
        <dbReference type="ChEBI" id="CHEBI:61560"/>
        <dbReference type="ChEBI" id="CHEBI:173112"/>
        <dbReference type="EC" id="2.7.7.7"/>
    </reaction>
</comment>
<evidence type="ECO:0000256" key="5">
    <source>
        <dbReference type="ARBA" id="ARBA00022705"/>
    </source>
</evidence>
<comment type="caution">
    <text evidence="11">The sequence shown here is derived from an EMBL/GenBank/DDBJ whole genome shotgun (WGS) entry which is preliminary data.</text>
</comment>
<dbReference type="STRING" id="1724.GCA_001044175_01391"/>
<sequence length="316" mass="33415">MQQVHVIIGGDEFLRQRHKDAIIAAVREQSPDPQALTVTSMNASDLSPSELIEVMSPSLFSEDRVVAINVADTTGKEGADLTLEAAKDPAPGIVVIIQHTGGGRAKRLVAPLKKLGQFYDASPLRPKDLPGWVRAEFNSHGRNVTPDVVHALLEGVGSDLRELASAVEQLDSDVDGDITVSDVRAYYSGVAEVSSFDIADWAVSGQTGRAVSAARRALQLGESPVAIAAALSNKISLIARLYSLRGRVDGRALASQVGGHPFVIEKTAPIARRWSGENVSRAVILMADLDAAVKGQGGEPEYALEAAVRAIAEMAG</sequence>
<dbReference type="GO" id="GO:0009360">
    <property type="term" value="C:DNA polymerase III complex"/>
    <property type="evidence" value="ECO:0007669"/>
    <property type="project" value="InterPro"/>
</dbReference>
<dbReference type="NCBIfam" id="TIGR01128">
    <property type="entry name" value="holA"/>
    <property type="match status" value="1"/>
</dbReference>
<dbReference type="EC" id="2.7.7.7" evidence="1"/>
<dbReference type="Pfam" id="PF06144">
    <property type="entry name" value="DNA_pol3_delta"/>
    <property type="match status" value="1"/>
</dbReference>
<dbReference type="Gene3D" id="1.20.272.10">
    <property type="match status" value="1"/>
</dbReference>
<keyword evidence="12" id="KW-1185">Reference proteome</keyword>
<dbReference type="GO" id="GO:0003887">
    <property type="term" value="F:DNA-directed DNA polymerase activity"/>
    <property type="evidence" value="ECO:0007669"/>
    <property type="project" value="UniProtKB-KW"/>
</dbReference>
<evidence type="ECO:0000256" key="8">
    <source>
        <dbReference type="ARBA" id="ARBA00049244"/>
    </source>
</evidence>
<dbReference type="InterPro" id="IPR027417">
    <property type="entry name" value="P-loop_NTPase"/>
</dbReference>
<evidence type="ECO:0000256" key="3">
    <source>
        <dbReference type="ARBA" id="ARBA00022679"/>
    </source>
</evidence>
<dbReference type="InterPro" id="IPR005790">
    <property type="entry name" value="DNA_polIII_delta"/>
</dbReference>
<dbReference type="InterPro" id="IPR008921">
    <property type="entry name" value="DNA_pol3_clamp-load_cplx_C"/>
</dbReference>
<name>A0A2A9DQP4_9CORY</name>
<dbReference type="Proteomes" id="UP000221653">
    <property type="component" value="Unassembled WGS sequence"/>
</dbReference>
<dbReference type="GO" id="GO:0006261">
    <property type="term" value="P:DNA-templated DNA replication"/>
    <property type="evidence" value="ECO:0007669"/>
    <property type="project" value="TreeGrafter"/>
</dbReference>
<keyword evidence="3" id="KW-0808">Transferase</keyword>
<feature type="domain" description="DNA polymerase III delta N-terminal" evidence="9">
    <location>
        <begin position="5"/>
        <end position="72"/>
    </location>
</feature>
<dbReference type="OrthoDB" id="8478864at2"/>
<comment type="similarity">
    <text evidence="7">Belongs to the DNA polymerase HolA subunit family.</text>
</comment>
<evidence type="ECO:0000259" key="10">
    <source>
        <dbReference type="Pfam" id="PF21694"/>
    </source>
</evidence>
<dbReference type="Gene3D" id="1.10.8.60">
    <property type="match status" value="1"/>
</dbReference>
<dbReference type="AlphaFoldDB" id="A0A2A9DQP4"/>
<dbReference type="SUPFAM" id="SSF48019">
    <property type="entry name" value="post-AAA+ oligomerization domain-like"/>
    <property type="match status" value="1"/>
</dbReference>
<protein>
    <recommendedName>
        <fullName evidence="2">DNA polymerase III subunit delta</fullName>
        <ecNumber evidence="1">2.7.7.7</ecNumber>
    </recommendedName>
</protein>
<evidence type="ECO:0000256" key="1">
    <source>
        <dbReference type="ARBA" id="ARBA00012417"/>
    </source>
</evidence>
<keyword evidence="6" id="KW-0239">DNA-directed DNA polymerase</keyword>
<keyword evidence="4" id="KW-0548">Nucleotidyltransferase</keyword>
<proteinExistence type="inferred from homology"/>
<dbReference type="EMBL" id="PDJF01000001">
    <property type="protein sequence ID" value="PFG28239.1"/>
    <property type="molecule type" value="Genomic_DNA"/>
</dbReference>
<dbReference type="InterPro" id="IPR010372">
    <property type="entry name" value="DNA_pol3_delta_N"/>
</dbReference>
<evidence type="ECO:0000313" key="12">
    <source>
        <dbReference type="Proteomes" id="UP000221653"/>
    </source>
</evidence>
<dbReference type="InterPro" id="IPR048466">
    <property type="entry name" value="DNA_pol3_delta-like_C"/>
</dbReference>
<feature type="domain" description="DNA polymerase III delta subunit-like C-terminal" evidence="10">
    <location>
        <begin position="194"/>
        <end position="307"/>
    </location>
</feature>
<organism evidence="11 12">
    <name type="scientific">Corynebacterium renale</name>
    <dbReference type="NCBI Taxonomy" id="1724"/>
    <lineage>
        <taxon>Bacteria</taxon>
        <taxon>Bacillati</taxon>
        <taxon>Actinomycetota</taxon>
        <taxon>Actinomycetes</taxon>
        <taxon>Mycobacteriales</taxon>
        <taxon>Corynebacteriaceae</taxon>
        <taxon>Corynebacterium</taxon>
    </lineage>
</organism>
<evidence type="ECO:0000256" key="6">
    <source>
        <dbReference type="ARBA" id="ARBA00022932"/>
    </source>
</evidence>
<evidence type="ECO:0000313" key="11">
    <source>
        <dbReference type="EMBL" id="PFG28239.1"/>
    </source>
</evidence>
<dbReference type="NCBIfam" id="NF004165">
    <property type="entry name" value="PRK05629.1"/>
    <property type="match status" value="1"/>
</dbReference>
<dbReference type="SUPFAM" id="SSF52540">
    <property type="entry name" value="P-loop containing nucleoside triphosphate hydrolases"/>
    <property type="match status" value="1"/>
</dbReference>
<dbReference type="GO" id="GO:0003677">
    <property type="term" value="F:DNA binding"/>
    <property type="evidence" value="ECO:0007669"/>
    <property type="project" value="InterPro"/>
</dbReference>
<dbReference type="PANTHER" id="PTHR34388">
    <property type="entry name" value="DNA POLYMERASE III SUBUNIT DELTA"/>
    <property type="match status" value="1"/>
</dbReference>
<dbReference type="Pfam" id="PF21694">
    <property type="entry name" value="DNA_pol3_delta_C"/>
    <property type="match status" value="1"/>
</dbReference>
<dbReference type="PANTHER" id="PTHR34388:SF1">
    <property type="entry name" value="DNA POLYMERASE III SUBUNIT DELTA"/>
    <property type="match status" value="1"/>
</dbReference>
<dbReference type="Gene3D" id="3.40.50.300">
    <property type="entry name" value="P-loop containing nucleotide triphosphate hydrolases"/>
    <property type="match status" value="1"/>
</dbReference>
<accession>A0A2A9DQP4</accession>
<dbReference type="RefSeq" id="WP_098389413.1">
    <property type="nucleotide sequence ID" value="NZ_LS483464.1"/>
</dbReference>
<evidence type="ECO:0000259" key="9">
    <source>
        <dbReference type="Pfam" id="PF06144"/>
    </source>
</evidence>
<evidence type="ECO:0000256" key="7">
    <source>
        <dbReference type="ARBA" id="ARBA00034754"/>
    </source>
</evidence>
<gene>
    <name evidence="11" type="ORF">ATK06_1341</name>
</gene>
<reference evidence="11 12" key="1">
    <citation type="submission" date="2017-10" db="EMBL/GenBank/DDBJ databases">
        <title>Sequencing the genomes of 1000 actinobacteria strains.</title>
        <authorList>
            <person name="Klenk H.-P."/>
        </authorList>
    </citation>
    <scope>NUCLEOTIDE SEQUENCE [LARGE SCALE GENOMIC DNA]</scope>
    <source>
        <strain evidence="11 12">DSM 20688</strain>
    </source>
</reference>